<accession>A0A1I2GV28</accession>
<keyword evidence="2" id="KW-1185">Reference proteome</keyword>
<dbReference type="RefSeq" id="WP_093616110.1">
    <property type="nucleotide sequence ID" value="NZ_BOMT01000043.1"/>
</dbReference>
<dbReference type="OrthoDB" id="3386703at2"/>
<evidence type="ECO:0008006" key="3">
    <source>
        <dbReference type="Google" id="ProtNLM"/>
    </source>
</evidence>
<evidence type="ECO:0000313" key="2">
    <source>
        <dbReference type="Proteomes" id="UP000199645"/>
    </source>
</evidence>
<dbReference type="Proteomes" id="UP000199645">
    <property type="component" value="Unassembled WGS sequence"/>
</dbReference>
<dbReference type="AlphaFoldDB" id="A0A1I2GV28"/>
<organism evidence="1 2">
    <name type="scientific">Actinoplanes philippinensis</name>
    <dbReference type="NCBI Taxonomy" id="35752"/>
    <lineage>
        <taxon>Bacteria</taxon>
        <taxon>Bacillati</taxon>
        <taxon>Actinomycetota</taxon>
        <taxon>Actinomycetes</taxon>
        <taxon>Micromonosporales</taxon>
        <taxon>Micromonosporaceae</taxon>
        <taxon>Actinoplanes</taxon>
    </lineage>
</organism>
<reference evidence="1 2" key="1">
    <citation type="submission" date="2016-10" db="EMBL/GenBank/DDBJ databases">
        <authorList>
            <person name="de Groot N.N."/>
        </authorList>
    </citation>
    <scope>NUCLEOTIDE SEQUENCE [LARGE SCALE GENOMIC DNA]</scope>
    <source>
        <strain evidence="1 2">DSM 43019</strain>
    </source>
</reference>
<name>A0A1I2GV28_9ACTN</name>
<proteinExistence type="predicted"/>
<gene>
    <name evidence="1" type="ORF">SAMN05421541_107184</name>
</gene>
<evidence type="ECO:0000313" key="1">
    <source>
        <dbReference type="EMBL" id="SFF21000.1"/>
    </source>
</evidence>
<dbReference type="STRING" id="35752.SAMN05421541_107184"/>
<protein>
    <recommendedName>
        <fullName evidence="3">Excreted virulence factor EspC, type VII ESX diderm</fullName>
    </recommendedName>
</protein>
<sequence length="104" mass="11353">MGVKKHVTSEAITGLAKELDTKVTDQITVAKRSLEGCEVGFPAFGLLGAVSLQPVYSSIIDDFRDYMTAFQETVHDISTILRTKTAPAWEAAEDTNTQVLYGDK</sequence>
<dbReference type="EMBL" id="FONV01000007">
    <property type="protein sequence ID" value="SFF21000.1"/>
    <property type="molecule type" value="Genomic_DNA"/>
</dbReference>